<dbReference type="GO" id="GO:0005930">
    <property type="term" value="C:axoneme"/>
    <property type="evidence" value="ECO:0007669"/>
    <property type="project" value="TreeGrafter"/>
</dbReference>
<feature type="region of interest" description="Disordered" evidence="10">
    <location>
        <begin position="636"/>
        <end position="660"/>
    </location>
</feature>
<evidence type="ECO:0000256" key="5">
    <source>
        <dbReference type="ARBA" id="ARBA00022737"/>
    </source>
</evidence>
<dbReference type="InParanoid" id="A0A0G4FGX6"/>
<dbReference type="Pfam" id="PF25828">
    <property type="entry name" value="CC_Cfap43"/>
    <property type="match status" value="3"/>
</dbReference>
<keyword evidence="7" id="KW-0206">Cytoskeleton</keyword>
<evidence type="ECO:0000256" key="7">
    <source>
        <dbReference type="ARBA" id="ARBA00023212"/>
    </source>
</evidence>
<dbReference type="Gene3D" id="2.130.10.10">
    <property type="entry name" value="YVTN repeat-like/Quinoprotein amine dehydrogenase"/>
    <property type="match status" value="1"/>
</dbReference>
<dbReference type="InterPro" id="IPR015943">
    <property type="entry name" value="WD40/YVTN_repeat-like_dom_sf"/>
</dbReference>
<dbReference type="EMBL" id="CDMY01000433">
    <property type="protein sequence ID" value="CEM12105.1"/>
    <property type="molecule type" value="Genomic_DNA"/>
</dbReference>
<feature type="compositionally biased region" description="Low complexity" evidence="10">
    <location>
        <begin position="1307"/>
        <end position="1321"/>
    </location>
</feature>
<feature type="region of interest" description="Disordered" evidence="10">
    <location>
        <begin position="1307"/>
        <end position="1350"/>
    </location>
</feature>
<evidence type="ECO:0000313" key="11">
    <source>
        <dbReference type="EMBL" id="CEM12105.1"/>
    </source>
</evidence>
<evidence type="ECO:0000256" key="3">
    <source>
        <dbReference type="ARBA" id="ARBA00022490"/>
    </source>
</evidence>
<feature type="coiled-coil region" evidence="9">
    <location>
        <begin position="1989"/>
        <end position="2016"/>
    </location>
</feature>
<feature type="region of interest" description="Disordered" evidence="10">
    <location>
        <begin position="1937"/>
        <end position="1976"/>
    </location>
</feature>
<dbReference type="Proteomes" id="UP000041254">
    <property type="component" value="Unassembled WGS sequence"/>
</dbReference>
<feature type="compositionally biased region" description="Polar residues" evidence="10">
    <location>
        <begin position="1613"/>
        <end position="1622"/>
    </location>
</feature>
<dbReference type="SUPFAM" id="SSF50998">
    <property type="entry name" value="Quinoprotein alcohol dehydrogenase-like"/>
    <property type="match status" value="1"/>
</dbReference>
<feature type="region of interest" description="Disordered" evidence="10">
    <location>
        <begin position="1592"/>
        <end position="1666"/>
    </location>
</feature>
<keyword evidence="8" id="KW-0966">Cell projection</keyword>
<gene>
    <name evidence="11" type="ORF">Vbra_15313</name>
</gene>
<evidence type="ECO:0000256" key="9">
    <source>
        <dbReference type="SAM" id="Coils"/>
    </source>
</evidence>
<feature type="region of interest" description="Disordered" evidence="10">
    <location>
        <begin position="493"/>
        <end position="513"/>
    </location>
</feature>
<dbReference type="InterPro" id="IPR011047">
    <property type="entry name" value="Quinoprotein_ADH-like_sf"/>
</dbReference>
<keyword evidence="12" id="KW-1185">Reference proteome</keyword>
<feature type="region of interest" description="Disordered" evidence="10">
    <location>
        <begin position="192"/>
        <end position="214"/>
    </location>
</feature>
<feature type="compositionally biased region" description="Acidic residues" evidence="10">
    <location>
        <begin position="691"/>
        <end position="714"/>
    </location>
</feature>
<accession>A0A0G4FGX6</accession>
<keyword evidence="4" id="KW-0853">WD repeat</keyword>
<keyword evidence="5" id="KW-0677">Repeat</keyword>
<dbReference type="VEuPathDB" id="CryptoDB:Vbra_15313"/>
<keyword evidence="6 9" id="KW-0175">Coiled coil</keyword>
<name>A0A0G4FGX6_VITBC</name>
<feature type="region of interest" description="Disordered" evidence="10">
    <location>
        <begin position="1180"/>
        <end position="1216"/>
    </location>
</feature>
<feature type="compositionally biased region" description="Low complexity" evidence="10">
    <location>
        <begin position="308"/>
        <end position="324"/>
    </location>
</feature>
<keyword evidence="3" id="KW-0963">Cytoplasm</keyword>
<dbReference type="GO" id="GO:0060271">
    <property type="term" value="P:cilium assembly"/>
    <property type="evidence" value="ECO:0007669"/>
    <property type="project" value="TreeGrafter"/>
</dbReference>
<evidence type="ECO:0000313" key="12">
    <source>
        <dbReference type="Proteomes" id="UP000041254"/>
    </source>
</evidence>
<sequence length="2039" mass="224012">MSVTLPAWEIWGAKGRMTSYGGQHFCFAAEDSLLFAAGSTLFTLDLDSGETEPLITNPRGIAAFAGNPRRRLVAYADQGPEPAIHVLRSTDKTLQFRFEGAAELDLADLTFSRCGTRLYAASRSTRVRLTIYSMQTGGLIQGGELELPQRIDTISVDPLNKDSLALVSFNNVRILTITPSFEAHILTLRPPSLPLEEQPGGAKGGEDSTGHTNPFGRVGGTCWTATHKLLVWTKAAVLVTIDGNTGETLHACRANHFDAFHGLIVTRSHLLTCHSGQCQEPKPALLYPTEEDESPRTVGSKRSNQAPGFSSSMSQGGMSHRSGSGQEGQQPEYPDGPSIQFWKYHEEALATSGVSMDGVTISALSAMDPEHEEEQRGGAVDGVSTIASPQIGGPKILPSATTMHPLSGAAPPLYSLRRIGSIRATNAFGSNTAMLSQEEGAVEQPQAADDISGSFLLPTAVRLVGCDPRYSHCLILTTDGTLWRGDLGIRGAHEGGGSPMGRGESRIEDEEDEEEVRYDGYTLRICSVGQRHYVVGGGFLTGTHRAVTVDHGGHVRLWDAPVRNGSHHISEYPLCLSQLILPTIPTCAVLRRKGSFAFIGSSGGVLRWLDLRDPMDPHVATEIKISEGEICQLSECPFPPAPATAAADSPPPPEEATEPPSQWAVLLATHHLGFIITPPPRSPPASKNESSGEDDQEDDAEGGDAESGEGGENDADVELTFQGMVGLPCVGGEPSVTCGPEWAVGPVGERVVLLGGVMNRKDEGLQEGYLLTVQAPDYHFLPADNLLDRKSVELRSGGLPFQPMCVCVNNVNAPARDCVVGLQSGDVILCQLPDQQGGPSGASPSVSYQSLYRHSHPVTALCITAGPVDSRLLCSACMGGEITVSAFPLKGDVNASQSSTLSAPLTFFSCLSGGVELLRLSDSGALGLCSSGTEGLVWWGCPLREYKPPAQADSNEPPQVTLDVPPKCGLPDSEVTVWSPLPTEVVRSRLQTADEQAEAEKVRKTIIGEMELLRKKLRTLIDNNEGSADLERLHRPVFCVDEEKVNALESAAQAECNTVKAQIESENAGRRLLRQRLIEEFWDTMQVPGQAIVGFTSDLMVHNFPLRRQQPAAEGLEKKLKFLRHLEKKEEKWLCSPMDTALPHLKDQDMLLDLHLVTSHDEKYLVNWRPRDLIGAPEAQVTDAAKGESSPSAKTAEGEEEAEADSSPVGASRAMSTKSLATTVAGGEGGKGDDDKQVQGFLYAPFELLTDTRRRLQCYLLQTRANELRRAFNQEFASLLQHKHTVLDHIHERLDKLRKILQELQTPTQDAAATADDAQATPAPPPAPLIELPTPQPSKEESPESVLKVEDSEVQIEKYVSRQEQERLRKEREAADAKLKEMQKDDSGARALGQMMGGVLKTKKDLTILEIRIEREDWMDTVPFDQMSDAQKAAMKEFEQKEKDLLEEQDKYRKQLDVDLKKIKTEVTDLMVQFDSKLRELLHARHLTELEICKQELYACRLYLFLLQQEQDAQLTHSLTQQLQHKTHDYHAAKKRAEEFHAQVEVAEHEASELVHAERELGVSFRQHMYPFGVDGEQMAALIKLFRHKGLPPSKAEQQAPPAAGGIKRTFSRAGSQGQFSQDGAEGATLDPYIETGDDVAAGGPALRKAPTMASKGPSEKSKTQQEQEFHHLIYPDDCPHGVSEEAFDKMNELREERYRLEQLLNQAHAKLEQMRAYAQHLHERVSASHKDIYETETRLHDHMDSIQNEHYDLELLLQLKQGQVEVPQAPVVTDYSDAIVVPKHTVEDKNAMVLELGKEKTNTLNAIKDFRRRLILLEWEHRLLALQASDFEERTKDVHMLRVTKDLQSVLALALRGPSGGGGSGGTGETMAVGDSRQAAAAELLERKMEHLAQSLKAKTQNFKRQFQSVRAQIATRSSENALLEEKLRDLRQGVKQREHIRRIKATTSAPTKPQAPPAAAEGEKPQVGAGKAGRDEGEIRFKEVQQRTHLLELVKRHTKEIELLRKELDRLRQRTFPTFVHLYQSHPANPDASSGMA</sequence>
<evidence type="ECO:0008006" key="13">
    <source>
        <dbReference type="Google" id="ProtNLM"/>
    </source>
</evidence>
<protein>
    <recommendedName>
        <fullName evidence="13">Cilia- and flagella-associated protein 43</fullName>
    </recommendedName>
</protein>
<dbReference type="OrthoDB" id="64353at2759"/>
<proteinExistence type="predicted"/>
<feature type="region of interest" description="Disordered" evidence="10">
    <location>
        <begin position="676"/>
        <end position="714"/>
    </location>
</feature>
<dbReference type="PANTHER" id="PTHR14885:SF1">
    <property type="entry name" value="CILIA- AND FLAGELLA-ASSOCIATED PROTEIN 43"/>
    <property type="match status" value="1"/>
</dbReference>
<evidence type="ECO:0000256" key="2">
    <source>
        <dbReference type="ARBA" id="ARBA00004245"/>
    </source>
</evidence>
<feature type="region of interest" description="Disordered" evidence="10">
    <location>
        <begin position="281"/>
        <end position="338"/>
    </location>
</feature>
<evidence type="ECO:0000256" key="8">
    <source>
        <dbReference type="ARBA" id="ARBA00023273"/>
    </source>
</evidence>
<feature type="compositionally biased region" description="Low complexity" evidence="10">
    <location>
        <begin position="1947"/>
        <end position="1962"/>
    </location>
</feature>
<feature type="coiled-coil region" evidence="9">
    <location>
        <begin position="1684"/>
        <end position="1711"/>
    </location>
</feature>
<organism evidence="11 12">
    <name type="scientific">Vitrella brassicaformis (strain CCMP3155)</name>
    <dbReference type="NCBI Taxonomy" id="1169540"/>
    <lineage>
        <taxon>Eukaryota</taxon>
        <taxon>Sar</taxon>
        <taxon>Alveolata</taxon>
        <taxon>Colpodellida</taxon>
        <taxon>Vitrellaceae</taxon>
        <taxon>Vitrella</taxon>
    </lineage>
</organism>
<feature type="compositionally biased region" description="Basic and acidic residues" evidence="10">
    <location>
        <begin position="1338"/>
        <end position="1350"/>
    </location>
</feature>
<feature type="coiled-coil region" evidence="9">
    <location>
        <begin position="1428"/>
        <end position="1455"/>
    </location>
</feature>
<dbReference type="OMA" id="HACRANH"/>
<evidence type="ECO:0000256" key="10">
    <source>
        <dbReference type="SAM" id="MobiDB-lite"/>
    </source>
</evidence>
<dbReference type="PANTHER" id="PTHR14885">
    <property type="entry name" value="CILIA- AND FLAGELLA-ASSOCIATED PROTEIN 43-RELATED"/>
    <property type="match status" value="1"/>
</dbReference>
<evidence type="ECO:0000256" key="6">
    <source>
        <dbReference type="ARBA" id="ARBA00023054"/>
    </source>
</evidence>
<evidence type="ECO:0000256" key="1">
    <source>
        <dbReference type="ARBA" id="ARBA00004138"/>
    </source>
</evidence>
<reference evidence="11 12" key="1">
    <citation type="submission" date="2014-11" db="EMBL/GenBank/DDBJ databases">
        <authorList>
            <person name="Zhu J."/>
            <person name="Qi W."/>
            <person name="Song R."/>
        </authorList>
    </citation>
    <scope>NUCLEOTIDE SEQUENCE [LARGE SCALE GENOMIC DNA]</scope>
</reference>
<evidence type="ECO:0000256" key="4">
    <source>
        <dbReference type="ARBA" id="ARBA00022574"/>
    </source>
</evidence>
<comment type="subcellular location">
    <subcellularLocation>
        <location evidence="1">Cell projection</location>
        <location evidence="1">Cilium</location>
    </subcellularLocation>
    <subcellularLocation>
        <location evidence="2">Cytoplasm</location>
        <location evidence="2">Cytoskeleton</location>
    </subcellularLocation>
</comment>